<proteinExistence type="predicted"/>
<evidence type="ECO:0000313" key="2">
    <source>
        <dbReference type="Proteomes" id="UP000324897"/>
    </source>
</evidence>
<evidence type="ECO:0000313" key="1">
    <source>
        <dbReference type="EMBL" id="TVU43789.1"/>
    </source>
</evidence>
<dbReference type="EMBL" id="RWGY01000005">
    <property type="protein sequence ID" value="TVU43789.1"/>
    <property type="molecule type" value="Genomic_DNA"/>
</dbReference>
<keyword evidence="2" id="KW-1185">Reference proteome</keyword>
<dbReference type="AlphaFoldDB" id="A0A5J9W632"/>
<protein>
    <submittedName>
        <fullName evidence="1">Uncharacterized protein</fullName>
    </submittedName>
</protein>
<gene>
    <name evidence="1" type="ORF">EJB05_10283</name>
</gene>
<organism evidence="1 2">
    <name type="scientific">Eragrostis curvula</name>
    <name type="common">weeping love grass</name>
    <dbReference type="NCBI Taxonomy" id="38414"/>
    <lineage>
        <taxon>Eukaryota</taxon>
        <taxon>Viridiplantae</taxon>
        <taxon>Streptophyta</taxon>
        <taxon>Embryophyta</taxon>
        <taxon>Tracheophyta</taxon>
        <taxon>Spermatophyta</taxon>
        <taxon>Magnoliopsida</taxon>
        <taxon>Liliopsida</taxon>
        <taxon>Poales</taxon>
        <taxon>Poaceae</taxon>
        <taxon>PACMAD clade</taxon>
        <taxon>Chloridoideae</taxon>
        <taxon>Eragrostideae</taxon>
        <taxon>Eragrostidinae</taxon>
        <taxon>Eragrostis</taxon>
    </lineage>
</organism>
<name>A0A5J9W632_9POAL</name>
<reference evidence="1 2" key="1">
    <citation type="journal article" date="2019" name="Sci. Rep.">
        <title>A high-quality genome of Eragrostis curvula grass provides insights into Poaceae evolution and supports new strategies to enhance forage quality.</title>
        <authorList>
            <person name="Carballo J."/>
            <person name="Santos B.A.C.M."/>
            <person name="Zappacosta D."/>
            <person name="Garbus I."/>
            <person name="Selva J.P."/>
            <person name="Gallo C.A."/>
            <person name="Diaz A."/>
            <person name="Albertini E."/>
            <person name="Caccamo M."/>
            <person name="Echenique V."/>
        </authorList>
    </citation>
    <scope>NUCLEOTIDE SEQUENCE [LARGE SCALE GENOMIC DNA]</scope>
    <source>
        <strain evidence="2">cv. Victoria</strain>
        <tissue evidence="1">Leaf</tissue>
    </source>
</reference>
<dbReference type="Proteomes" id="UP000324897">
    <property type="component" value="Unassembled WGS sequence"/>
</dbReference>
<accession>A0A5J9W632</accession>
<sequence length="140" mass="15620">MDAFVEAAGQQVSLQLIGLKVGWNSSRCFTGAAGHSVHTRQLFDVMPPCTVCLSSFDLPMLHCAWKGREEGGRKKYKEANESLWNFIRSSHPVNLTKLPCIGDCTLGRFMALFDLAVSFNTFRIHFLQVDVMDCCTGEVE</sequence>
<dbReference type="Gramene" id="TVU43789">
    <property type="protein sequence ID" value="TVU43789"/>
    <property type="gene ID" value="EJB05_10283"/>
</dbReference>
<comment type="caution">
    <text evidence="1">The sequence shown here is derived from an EMBL/GenBank/DDBJ whole genome shotgun (WGS) entry which is preliminary data.</text>
</comment>